<proteinExistence type="predicted"/>
<dbReference type="AlphaFoldDB" id="A0A0F7SSE3"/>
<name>A0A0F7SSE3_PHARH</name>
<protein>
    <submittedName>
        <fullName evidence="1">Uncharacterized protein</fullName>
    </submittedName>
</protein>
<sequence>MASLLSSAASIETLRSAEIDLFKLLGLIPEDSQIKDLIQKATGLAGLDEVPEPVVQVYPDTTYLAYHTLGLSLSFTPPKPTGASVLSQIDIYNPPPRSSVPTKTTSRNPTYVSTPQQILPHPLSSTTNALDVLDAFGEPTRKGGGQAHLGSIGPGVWLEWTNLQEGKYGLMLEFEERGEGVWERDRLGKSRWKGGMLFIP</sequence>
<dbReference type="EMBL" id="LN483166">
    <property type="protein sequence ID" value="CED84396.1"/>
    <property type="molecule type" value="Genomic_DNA"/>
</dbReference>
<accession>A0A0F7SSE3</accession>
<evidence type="ECO:0000313" key="1">
    <source>
        <dbReference type="EMBL" id="CED84396.1"/>
    </source>
</evidence>
<organism evidence="1">
    <name type="scientific">Phaffia rhodozyma</name>
    <name type="common">Yeast</name>
    <name type="synonym">Xanthophyllomyces dendrorhous</name>
    <dbReference type="NCBI Taxonomy" id="264483"/>
    <lineage>
        <taxon>Eukaryota</taxon>
        <taxon>Fungi</taxon>
        <taxon>Dikarya</taxon>
        <taxon>Basidiomycota</taxon>
        <taxon>Agaricomycotina</taxon>
        <taxon>Tremellomycetes</taxon>
        <taxon>Cystofilobasidiales</taxon>
        <taxon>Mrakiaceae</taxon>
        <taxon>Phaffia</taxon>
    </lineage>
</organism>
<reference evidence="1" key="1">
    <citation type="submission" date="2014-08" db="EMBL/GenBank/DDBJ databases">
        <authorList>
            <person name="Sharma Rahul"/>
            <person name="Thines Marco"/>
        </authorList>
    </citation>
    <scope>NUCLEOTIDE SEQUENCE</scope>
</reference>